<feature type="region of interest" description="Disordered" evidence="1">
    <location>
        <begin position="1"/>
        <end position="54"/>
    </location>
</feature>
<gene>
    <name evidence="2" type="ORF">BD626DRAFT_505160</name>
</gene>
<accession>A0A550C6M9</accession>
<organism evidence="2 3">
    <name type="scientific">Schizophyllum amplum</name>
    <dbReference type="NCBI Taxonomy" id="97359"/>
    <lineage>
        <taxon>Eukaryota</taxon>
        <taxon>Fungi</taxon>
        <taxon>Dikarya</taxon>
        <taxon>Basidiomycota</taxon>
        <taxon>Agaricomycotina</taxon>
        <taxon>Agaricomycetes</taxon>
        <taxon>Agaricomycetidae</taxon>
        <taxon>Agaricales</taxon>
        <taxon>Schizophyllaceae</taxon>
        <taxon>Schizophyllum</taxon>
    </lineage>
</organism>
<dbReference type="EMBL" id="VDMD01000022">
    <property type="protein sequence ID" value="TRM60376.1"/>
    <property type="molecule type" value="Genomic_DNA"/>
</dbReference>
<evidence type="ECO:0000256" key="1">
    <source>
        <dbReference type="SAM" id="MobiDB-lite"/>
    </source>
</evidence>
<comment type="caution">
    <text evidence="2">The sequence shown here is derived from an EMBL/GenBank/DDBJ whole genome shotgun (WGS) entry which is preliminary data.</text>
</comment>
<proteinExistence type="predicted"/>
<sequence>MRLRSHAKAERARQQARQQRTPTPAPAPAPAPANTTARQNPRAPQNRAQQQNASVTVTATTAANGPCRTGRLGRTGSLVVTNGEGQPLGHCDVVLGPDGVHTLDREGRASFTSAESLAGARSGSDTETERSESFRTAPTHPNLDRFTTPAPRHVPDIEELLRAPARPNVAPRPDLGDHRVFFLEGNTVAEIPLERLRAPPRTEAELLRVTHAEALRHQLRQVMQLNDEDLFALRENDVMRTLWNFHQQHTETLARTRGLGPEGTFLCNEAGELLNPALENAVPASHPPAMPSFQGLQASSTPCPSSARLLRSPFHHQRPVNPEHHRQGVYRHPRGVTPPMPSPSLRRPVRQSHPQRPASQWQVPPTPTPARNGAEMPERMARLLQQESTQSVGQQRYGAAVPVLMTDENGAGPSSAPVYFRPVQTQAQAGGSRSQGRRAAPVRTTAPLRRTDALADISEAESVSRQTLSTLTQTTGDDTEDEEDYAPQARGKGKGRAA</sequence>
<feature type="compositionally biased region" description="Low complexity" evidence="1">
    <location>
        <begin position="466"/>
        <end position="476"/>
    </location>
</feature>
<keyword evidence="3" id="KW-1185">Reference proteome</keyword>
<evidence type="ECO:0000313" key="3">
    <source>
        <dbReference type="Proteomes" id="UP000320762"/>
    </source>
</evidence>
<evidence type="ECO:0000313" key="2">
    <source>
        <dbReference type="EMBL" id="TRM60376.1"/>
    </source>
</evidence>
<dbReference type="OrthoDB" id="2992042at2759"/>
<feature type="region of interest" description="Disordered" evidence="1">
    <location>
        <begin position="110"/>
        <end position="151"/>
    </location>
</feature>
<dbReference type="Proteomes" id="UP000320762">
    <property type="component" value="Unassembled WGS sequence"/>
</dbReference>
<protein>
    <submittedName>
        <fullName evidence="2">Uncharacterized protein</fullName>
    </submittedName>
</protein>
<name>A0A550C6M9_9AGAR</name>
<feature type="compositionally biased region" description="Polar residues" evidence="1">
    <location>
        <begin position="425"/>
        <end position="434"/>
    </location>
</feature>
<dbReference type="AlphaFoldDB" id="A0A550C6M9"/>
<feature type="compositionally biased region" description="Polar residues" evidence="1">
    <location>
        <begin position="352"/>
        <end position="363"/>
    </location>
</feature>
<reference evidence="2 3" key="1">
    <citation type="journal article" date="2019" name="New Phytol.">
        <title>Comparative genomics reveals unique wood-decay strategies and fruiting body development in the Schizophyllaceae.</title>
        <authorList>
            <person name="Almasi E."/>
            <person name="Sahu N."/>
            <person name="Krizsan K."/>
            <person name="Balint B."/>
            <person name="Kovacs G.M."/>
            <person name="Kiss B."/>
            <person name="Cseklye J."/>
            <person name="Drula E."/>
            <person name="Henrissat B."/>
            <person name="Nagy I."/>
            <person name="Chovatia M."/>
            <person name="Adam C."/>
            <person name="LaButti K."/>
            <person name="Lipzen A."/>
            <person name="Riley R."/>
            <person name="Grigoriev I.V."/>
            <person name="Nagy L.G."/>
        </authorList>
    </citation>
    <scope>NUCLEOTIDE SEQUENCE [LARGE SCALE GENOMIC DNA]</scope>
    <source>
        <strain evidence="2 3">NL-1724</strain>
    </source>
</reference>
<feature type="compositionally biased region" description="Polar residues" evidence="1">
    <location>
        <begin position="294"/>
        <end position="304"/>
    </location>
</feature>
<feature type="region of interest" description="Disordered" evidence="1">
    <location>
        <begin position="285"/>
        <end position="373"/>
    </location>
</feature>
<feature type="region of interest" description="Disordered" evidence="1">
    <location>
        <begin position="425"/>
        <end position="498"/>
    </location>
</feature>
<feature type="compositionally biased region" description="Low complexity" evidence="1">
    <location>
        <begin position="32"/>
        <end position="54"/>
    </location>
</feature>